<accession>A0AAV7JQ11</accession>
<dbReference type="GO" id="GO:0005516">
    <property type="term" value="F:calmodulin binding"/>
    <property type="evidence" value="ECO:0007669"/>
    <property type="project" value="UniProtKB-KW"/>
</dbReference>
<evidence type="ECO:0000256" key="13">
    <source>
        <dbReference type="PROSITE-ProRule" id="PRU00267"/>
    </source>
</evidence>
<proteinExistence type="inferred from homology"/>
<comment type="similarity">
    <text evidence="2">Belongs to the SRY family.</text>
</comment>
<evidence type="ECO:0000259" key="14">
    <source>
        <dbReference type="PROSITE" id="PS50118"/>
    </source>
</evidence>
<dbReference type="GO" id="GO:0016607">
    <property type="term" value="C:nuclear speck"/>
    <property type="evidence" value="ECO:0007669"/>
    <property type="project" value="UniProtKB-SubCell"/>
</dbReference>
<dbReference type="Pfam" id="PF00505">
    <property type="entry name" value="HMG_box"/>
    <property type="match status" value="1"/>
</dbReference>
<sequence length="259" mass="29444">MSKSLDHIKRPMNAFMVWSKEERKTLSHKNPKMHNSEISKILGTNWKKLSDEDKYPFVEEAKKLRAQHMTDHPGYKYRPKRRTKPNLSNDRLINRNCTNEGIVQAFIQSSAQHLPQQSYFIPTLHFNLPSVYQHPYIPVGSSENNIILNNVVQSSISSNQNLETNNPQDISQGDNMKQFDTDKLIINANNTLEVPSANILSNTKVQAYSFFTPTTTLLSPTQFQIPLHTIPSPFVNVVNGQDDRAASTTNQISVKAEIP</sequence>
<keyword evidence="10 13" id="KW-0539">Nucleus</keyword>
<evidence type="ECO:0000256" key="9">
    <source>
        <dbReference type="ARBA" id="ARBA00023163"/>
    </source>
</evidence>
<keyword evidence="6" id="KW-0726">Sexual differentiation</keyword>
<name>A0AAV7JQ11_9METZ</name>
<evidence type="ECO:0000256" key="10">
    <source>
        <dbReference type="ARBA" id="ARBA00023242"/>
    </source>
</evidence>
<evidence type="ECO:0000256" key="11">
    <source>
        <dbReference type="ARBA" id="ARBA00032498"/>
    </source>
</evidence>
<evidence type="ECO:0000256" key="2">
    <source>
        <dbReference type="ARBA" id="ARBA00005998"/>
    </source>
</evidence>
<dbReference type="GO" id="GO:0000978">
    <property type="term" value="F:RNA polymerase II cis-regulatory region sequence-specific DNA binding"/>
    <property type="evidence" value="ECO:0007669"/>
    <property type="project" value="TreeGrafter"/>
</dbReference>
<dbReference type="InterPro" id="IPR050140">
    <property type="entry name" value="SRY-related_HMG-box_TF-like"/>
</dbReference>
<evidence type="ECO:0000256" key="6">
    <source>
        <dbReference type="ARBA" id="ARBA00022928"/>
    </source>
</evidence>
<evidence type="ECO:0000256" key="5">
    <source>
        <dbReference type="ARBA" id="ARBA00022860"/>
    </source>
</evidence>
<protein>
    <recommendedName>
        <fullName evidence="3">Sex-determining region Y protein</fullName>
    </recommendedName>
    <alternativeName>
        <fullName evidence="11">Testis-determining factor</fullName>
    </alternativeName>
</protein>
<gene>
    <name evidence="15" type="ORF">LOD99_5639</name>
</gene>
<evidence type="ECO:0000256" key="1">
    <source>
        <dbReference type="ARBA" id="ARBA00004324"/>
    </source>
</evidence>
<keyword evidence="8" id="KW-0010">Activator</keyword>
<dbReference type="CDD" id="cd22028">
    <property type="entry name" value="HMG-box_SoxA_SoxB_SoxG"/>
    <property type="match status" value="1"/>
</dbReference>
<evidence type="ECO:0000256" key="3">
    <source>
        <dbReference type="ARBA" id="ARBA00019052"/>
    </source>
</evidence>
<keyword evidence="5" id="KW-0112">Calmodulin-binding</keyword>
<keyword evidence="16" id="KW-1185">Reference proteome</keyword>
<dbReference type="PROSITE" id="PS50118">
    <property type="entry name" value="HMG_BOX_2"/>
    <property type="match status" value="1"/>
</dbReference>
<dbReference type="PANTHER" id="PTHR10270:SF161">
    <property type="entry name" value="SEX-DETERMINING REGION Y PROTEIN"/>
    <property type="match status" value="1"/>
</dbReference>
<keyword evidence="4" id="KW-0221">Differentiation</keyword>
<dbReference type="FunFam" id="1.10.30.10:FF:000002">
    <property type="entry name" value="transcription factor Sox-2"/>
    <property type="match status" value="1"/>
</dbReference>
<keyword evidence="9" id="KW-0804">Transcription</keyword>
<comment type="subcellular location">
    <subcellularLocation>
        <location evidence="1">Nucleus speckle</location>
    </subcellularLocation>
</comment>
<evidence type="ECO:0000313" key="15">
    <source>
        <dbReference type="EMBL" id="KAI6651062.1"/>
    </source>
</evidence>
<dbReference type="AlphaFoldDB" id="A0AAV7JQ11"/>
<dbReference type="GO" id="GO:0030154">
    <property type="term" value="P:cell differentiation"/>
    <property type="evidence" value="ECO:0007669"/>
    <property type="project" value="UniProtKB-KW"/>
</dbReference>
<feature type="DNA-binding region" description="HMG box" evidence="13">
    <location>
        <begin position="8"/>
        <end position="76"/>
    </location>
</feature>
<dbReference type="PANTHER" id="PTHR10270">
    <property type="entry name" value="SOX TRANSCRIPTION FACTOR"/>
    <property type="match status" value="1"/>
</dbReference>
<evidence type="ECO:0000256" key="7">
    <source>
        <dbReference type="ARBA" id="ARBA00023125"/>
    </source>
</evidence>
<evidence type="ECO:0000313" key="16">
    <source>
        <dbReference type="Proteomes" id="UP001165289"/>
    </source>
</evidence>
<dbReference type="SMART" id="SM00398">
    <property type="entry name" value="HMG"/>
    <property type="match status" value="1"/>
</dbReference>
<dbReference type="Gene3D" id="1.10.30.10">
    <property type="entry name" value="High mobility group box domain"/>
    <property type="match status" value="1"/>
</dbReference>
<feature type="domain" description="HMG box" evidence="14">
    <location>
        <begin position="8"/>
        <end position="76"/>
    </location>
</feature>
<dbReference type="InterPro" id="IPR036910">
    <property type="entry name" value="HMG_box_dom_sf"/>
</dbReference>
<dbReference type="GO" id="GO:0001228">
    <property type="term" value="F:DNA-binding transcription activator activity, RNA polymerase II-specific"/>
    <property type="evidence" value="ECO:0007669"/>
    <property type="project" value="TreeGrafter"/>
</dbReference>
<dbReference type="InterPro" id="IPR009071">
    <property type="entry name" value="HMG_box_dom"/>
</dbReference>
<dbReference type="GO" id="GO:0007548">
    <property type="term" value="P:sex differentiation"/>
    <property type="evidence" value="ECO:0007669"/>
    <property type="project" value="UniProtKB-KW"/>
</dbReference>
<evidence type="ECO:0000256" key="8">
    <source>
        <dbReference type="ARBA" id="ARBA00023159"/>
    </source>
</evidence>
<dbReference type="Proteomes" id="UP001165289">
    <property type="component" value="Unassembled WGS sequence"/>
</dbReference>
<evidence type="ECO:0000256" key="4">
    <source>
        <dbReference type="ARBA" id="ARBA00022782"/>
    </source>
</evidence>
<comment type="caution">
    <text evidence="15">The sequence shown here is derived from an EMBL/GenBank/DDBJ whole genome shotgun (WGS) entry which is preliminary data.</text>
</comment>
<organism evidence="15 16">
    <name type="scientific">Oopsacas minuta</name>
    <dbReference type="NCBI Taxonomy" id="111878"/>
    <lineage>
        <taxon>Eukaryota</taxon>
        <taxon>Metazoa</taxon>
        <taxon>Porifera</taxon>
        <taxon>Hexactinellida</taxon>
        <taxon>Hexasterophora</taxon>
        <taxon>Lyssacinosida</taxon>
        <taxon>Leucopsacidae</taxon>
        <taxon>Oopsacas</taxon>
    </lineage>
</organism>
<evidence type="ECO:0000256" key="12">
    <source>
        <dbReference type="ARBA" id="ARBA00045821"/>
    </source>
</evidence>
<dbReference type="SUPFAM" id="SSF47095">
    <property type="entry name" value="HMG-box"/>
    <property type="match status" value="1"/>
</dbReference>
<comment type="function">
    <text evidence="12">Transcriptional regulator that controls a genetic switch in male development. It is necessary and sufficient for initiating male sex determination by directing the development of supporting cell precursors (pre-Sertoli cells) as Sertoli rather than granulosa cells. Involved in different aspects of gene regulation including promoter activation or repression. Binds to the DNA consensus sequence 5'-[AT]AACAA[AT]-3'. SRY HMG box recognizes DNA by partial intercalation in the minor groove and promotes DNA bending. Also involved in pre-mRNA splicing. In male adult brain involved in the maintenance of motor functions of dopaminergic neurons.</text>
</comment>
<reference evidence="15 16" key="1">
    <citation type="journal article" date="2023" name="BMC Biol.">
        <title>The compact genome of the sponge Oopsacas minuta (Hexactinellida) is lacking key metazoan core genes.</title>
        <authorList>
            <person name="Santini S."/>
            <person name="Schenkelaars Q."/>
            <person name="Jourda C."/>
            <person name="Duchesne M."/>
            <person name="Belahbib H."/>
            <person name="Rocher C."/>
            <person name="Selva M."/>
            <person name="Riesgo A."/>
            <person name="Vervoort M."/>
            <person name="Leys S.P."/>
            <person name="Kodjabachian L."/>
            <person name="Le Bivic A."/>
            <person name="Borchiellini C."/>
            <person name="Claverie J.M."/>
            <person name="Renard E."/>
        </authorList>
    </citation>
    <scope>NUCLEOTIDE SEQUENCE [LARGE SCALE GENOMIC DNA]</scope>
    <source>
        <strain evidence="15">SPO-2</strain>
    </source>
</reference>
<dbReference type="EMBL" id="JAKMXF010000308">
    <property type="protein sequence ID" value="KAI6651062.1"/>
    <property type="molecule type" value="Genomic_DNA"/>
</dbReference>
<keyword evidence="7 13" id="KW-0238">DNA-binding</keyword>